<keyword evidence="3" id="KW-0808">Transferase</keyword>
<dbReference type="SUPFAM" id="SSF47384">
    <property type="entry name" value="Homodimeric domain of signal transducing histidine kinase"/>
    <property type="match status" value="1"/>
</dbReference>
<dbReference type="SUPFAM" id="SSF55781">
    <property type="entry name" value="GAF domain-like"/>
    <property type="match status" value="1"/>
</dbReference>
<dbReference type="InterPro" id="IPR036097">
    <property type="entry name" value="HisK_dim/P_sf"/>
</dbReference>
<dbReference type="SUPFAM" id="SSF55874">
    <property type="entry name" value="ATPase domain of HSP90 chaperone/DNA topoisomerase II/histidine kinase"/>
    <property type="match status" value="2"/>
</dbReference>
<dbReference type="Gene3D" id="3.30.565.10">
    <property type="entry name" value="Histidine kinase-like ATPase, C-terminal domain"/>
    <property type="match status" value="1"/>
</dbReference>
<accession>A0A8J7Z438</accession>
<dbReference type="PANTHER" id="PTHR43102">
    <property type="entry name" value="SLR1143 PROTEIN"/>
    <property type="match status" value="1"/>
</dbReference>
<dbReference type="InterPro" id="IPR036890">
    <property type="entry name" value="HATPase_C_sf"/>
</dbReference>
<dbReference type="InterPro" id="IPR005467">
    <property type="entry name" value="His_kinase_dom"/>
</dbReference>
<dbReference type="Proteomes" id="UP000646053">
    <property type="component" value="Unassembled WGS sequence"/>
</dbReference>
<evidence type="ECO:0000313" key="6">
    <source>
        <dbReference type="Proteomes" id="UP000646053"/>
    </source>
</evidence>
<comment type="caution">
    <text evidence="5">The sequence shown here is derived from an EMBL/GenBank/DDBJ whole genome shotgun (WGS) entry which is preliminary data.</text>
</comment>
<dbReference type="InterPro" id="IPR029016">
    <property type="entry name" value="GAF-like_dom_sf"/>
</dbReference>
<keyword evidence="3" id="KW-0418">Kinase</keyword>
<dbReference type="GO" id="GO:0000155">
    <property type="term" value="F:phosphorelay sensor kinase activity"/>
    <property type="evidence" value="ECO:0007669"/>
    <property type="project" value="InterPro"/>
</dbReference>
<dbReference type="Pfam" id="PF01590">
    <property type="entry name" value="GAF"/>
    <property type="match status" value="1"/>
</dbReference>
<reference evidence="5" key="1">
    <citation type="submission" date="2019-12" db="EMBL/GenBank/DDBJ databases">
        <title>High-Quality draft genome sequences of three cyanobacteria isolated from the limestone walls of the Old Cathedral of Coimbra.</title>
        <authorList>
            <person name="Tiago I."/>
            <person name="Soares F."/>
            <person name="Portugal A."/>
        </authorList>
    </citation>
    <scope>NUCLEOTIDE SEQUENCE</scope>
    <source>
        <strain evidence="5">A</strain>
    </source>
</reference>
<evidence type="ECO:0000313" key="5">
    <source>
        <dbReference type="EMBL" id="NDJ17768.1"/>
    </source>
</evidence>
<keyword evidence="6" id="KW-1185">Reference proteome</keyword>
<evidence type="ECO:0000256" key="1">
    <source>
        <dbReference type="ARBA" id="ARBA00000085"/>
    </source>
</evidence>
<organism evidence="5 6">
    <name type="scientific">Myxacorys almedinensis A</name>
    <dbReference type="NCBI Taxonomy" id="2690445"/>
    <lineage>
        <taxon>Bacteria</taxon>
        <taxon>Bacillati</taxon>
        <taxon>Cyanobacteriota</taxon>
        <taxon>Cyanophyceae</taxon>
        <taxon>Leptolyngbyales</taxon>
        <taxon>Leptolyngbyaceae</taxon>
        <taxon>Myxacorys</taxon>
        <taxon>Myxacorys almedinensis</taxon>
    </lineage>
</organism>
<protein>
    <recommendedName>
        <fullName evidence="2">histidine kinase</fullName>
        <ecNumber evidence="2">2.7.13.3</ecNumber>
    </recommendedName>
</protein>
<dbReference type="EMBL" id="WVIE01000010">
    <property type="protein sequence ID" value="NDJ17768.1"/>
    <property type="molecule type" value="Genomic_DNA"/>
</dbReference>
<dbReference type="SMART" id="SM00388">
    <property type="entry name" value="HisKA"/>
    <property type="match status" value="1"/>
</dbReference>
<dbReference type="InterPro" id="IPR003018">
    <property type="entry name" value="GAF"/>
</dbReference>
<dbReference type="EC" id="2.7.13.3" evidence="2"/>
<dbReference type="PROSITE" id="PS50109">
    <property type="entry name" value="HIS_KIN"/>
    <property type="match status" value="1"/>
</dbReference>
<proteinExistence type="predicted"/>
<sequence>MGIPESRLFCRLDGLTVAAREQQRLSVLTGLGLLDTQNVPIFEEATQTAAHFLNAPICLLTLMDQERQWFKSAVGLSRLGLMNDLALSRQMPREESFCINVVDSHQVLAIDNALAHPTFTNSLLVQYGIRAYLGAPLITTSGECVGTLAIFDLMPRNFTEKDAEVLMLLARLSMSEYERLCILKTQANEVAAQTSKNPLLALPTTPIRFELLAQLTQELRTPLTSVMGMASVLNREIYGPLTSKQKEYLDIIHHSGQYLLSLVKEILELSQLDDSSKALTLSPIDVEMLCQQAISALDQAAHRREQNIRLSVEPGTRIWLLDKDKVRQMIYHLIFSVIQASNAGSIIRLHVSHKSSGLRLTVWASHPCLGDGLVYTEVYSSQVAPSLMSLEYGGYVGENGTATRDRTDTVTMPMSAIADSDVDVLGAEALRKNLGLLLSRQLAELHGGQILIQGSSEPGFRYIITLPKLSQNPSLTL</sequence>
<dbReference type="Gene3D" id="3.30.450.40">
    <property type="match status" value="1"/>
</dbReference>
<dbReference type="PANTHER" id="PTHR43102:SF2">
    <property type="entry name" value="GAF DOMAIN-CONTAINING PROTEIN"/>
    <property type="match status" value="1"/>
</dbReference>
<dbReference type="Gene3D" id="1.10.287.130">
    <property type="match status" value="1"/>
</dbReference>
<evidence type="ECO:0000259" key="4">
    <source>
        <dbReference type="PROSITE" id="PS50109"/>
    </source>
</evidence>
<name>A0A8J7Z438_9CYAN</name>
<dbReference type="InterPro" id="IPR003661">
    <property type="entry name" value="HisK_dim/P_dom"/>
</dbReference>
<evidence type="ECO:0000256" key="3">
    <source>
        <dbReference type="ARBA" id="ARBA00022777"/>
    </source>
</evidence>
<dbReference type="Pfam" id="PF00512">
    <property type="entry name" value="HisKA"/>
    <property type="match status" value="1"/>
</dbReference>
<dbReference type="AlphaFoldDB" id="A0A8J7Z438"/>
<evidence type="ECO:0000256" key="2">
    <source>
        <dbReference type="ARBA" id="ARBA00012438"/>
    </source>
</evidence>
<dbReference type="SMART" id="SM00065">
    <property type="entry name" value="GAF"/>
    <property type="match status" value="1"/>
</dbReference>
<dbReference type="CDD" id="cd00082">
    <property type="entry name" value="HisKA"/>
    <property type="match status" value="1"/>
</dbReference>
<gene>
    <name evidence="5" type="ORF">GS601_10770</name>
</gene>
<comment type="catalytic activity">
    <reaction evidence="1">
        <text>ATP + protein L-histidine = ADP + protein N-phospho-L-histidine.</text>
        <dbReference type="EC" id="2.7.13.3"/>
    </reaction>
</comment>
<dbReference type="RefSeq" id="WP_162423279.1">
    <property type="nucleotide sequence ID" value="NZ_WVIE01000010.1"/>
</dbReference>
<feature type="domain" description="Histidine kinase" evidence="4">
    <location>
        <begin position="214"/>
        <end position="470"/>
    </location>
</feature>